<proteinExistence type="predicted"/>
<name>A0A6M1L747_9ACTN</name>
<reference evidence="1 2" key="1">
    <citation type="submission" date="2020-02" db="EMBL/GenBank/DDBJ databases">
        <title>Draft Genome Sequence of Verrucosispora sp. Strain CWR15, Isolated from Gulf of Mexico Sponge.</title>
        <authorList>
            <person name="Kennedy S.J."/>
            <person name="Cella E."/>
            <person name="Azarian T."/>
            <person name="Baker B.J."/>
            <person name="Shaw L.N."/>
        </authorList>
    </citation>
    <scope>NUCLEOTIDE SEQUENCE [LARGE SCALE GENOMIC DNA]</scope>
    <source>
        <strain evidence="1 2">CWR15</strain>
    </source>
</reference>
<dbReference type="RefSeq" id="WP_164446407.1">
    <property type="nucleotide sequence ID" value="NZ_SAIY01000002.1"/>
</dbReference>
<gene>
    <name evidence="1" type="ORF">ENC19_07605</name>
</gene>
<dbReference type="EMBL" id="SAIY01000002">
    <property type="protein sequence ID" value="NGM12533.1"/>
    <property type="molecule type" value="Genomic_DNA"/>
</dbReference>
<evidence type="ECO:0000313" key="1">
    <source>
        <dbReference type="EMBL" id="NGM12533.1"/>
    </source>
</evidence>
<dbReference type="AlphaFoldDB" id="A0A6M1L747"/>
<protein>
    <submittedName>
        <fullName evidence="1">Uncharacterized protein</fullName>
    </submittedName>
</protein>
<accession>A0A6M1L747</accession>
<evidence type="ECO:0000313" key="2">
    <source>
        <dbReference type="Proteomes" id="UP000478148"/>
    </source>
</evidence>
<keyword evidence="2" id="KW-1185">Reference proteome</keyword>
<dbReference type="Proteomes" id="UP000478148">
    <property type="component" value="Unassembled WGS sequence"/>
</dbReference>
<comment type="caution">
    <text evidence="1">The sequence shown here is derived from an EMBL/GenBank/DDBJ whole genome shotgun (WGS) entry which is preliminary data.</text>
</comment>
<sequence>MEILRLLLLAVALAAVVFVPVLIALVICADEVVDRLTCRYGEWRQRRRERRLIARLNEAADAVAVADRIDLGALDRLDRRPLEQIAADLRCLRRDRAGGSRPAVWHSEVLDAYDDRLRLACRALGITEHLAELTGLDRQIERVRVEAELDAAGLLLPATRPEQPERNH</sequence>
<organism evidence="1 2">
    <name type="scientific">Verrucosispora sioxanthis</name>
    <dbReference type="NCBI Taxonomy" id="2499994"/>
    <lineage>
        <taxon>Bacteria</taxon>
        <taxon>Bacillati</taxon>
        <taxon>Actinomycetota</taxon>
        <taxon>Actinomycetes</taxon>
        <taxon>Micromonosporales</taxon>
        <taxon>Micromonosporaceae</taxon>
        <taxon>Micromonospora</taxon>
    </lineage>
</organism>